<evidence type="ECO:0000313" key="10">
    <source>
        <dbReference type="Proteomes" id="UP001153714"/>
    </source>
</evidence>
<reference evidence="9" key="1">
    <citation type="submission" date="2021-12" db="EMBL/GenBank/DDBJ databases">
        <authorList>
            <person name="King R."/>
        </authorList>
    </citation>
    <scope>NUCLEOTIDE SEQUENCE</scope>
</reference>
<dbReference type="Proteomes" id="UP001153714">
    <property type="component" value="Chromosome 3"/>
</dbReference>
<evidence type="ECO:0000313" key="9">
    <source>
        <dbReference type="EMBL" id="CAG9790987.1"/>
    </source>
</evidence>
<feature type="compositionally biased region" description="Acidic residues" evidence="6">
    <location>
        <begin position="643"/>
        <end position="664"/>
    </location>
</feature>
<feature type="compositionally biased region" description="Acidic residues" evidence="6">
    <location>
        <begin position="759"/>
        <end position="780"/>
    </location>
</feature>
<feature type="domain" description="Chitin-binding type-2" evidence="8">
    <location>
        <begin position="219"/>
        <end position="276"/>
    </location>
</feature>
<dbReference type="Pfam" id="PF01607">
    <property type="entry name" value="CBM_14"/>
    <property type="match status" value="17"/>
</dbReference>
<dbReference type="PANTHER" id="PTHR23301:SF0">
    <property type="entry name" value="CHITIN-BINDING TYPE-2 DOMAIN-CONTAINING PROTEIN-RELATED"/>
    <property type="match status" value="1"/>
</dbReference>
<name>A0A9N9R747_9NEOP</name>
<evidence type="ECO:0000256" key="1">
    <source>
        <dbReference type="ARBA" id="ARBA00022669"/>
    </source>
</evidence>
<feature type="domain" description="Chitin-binding type-2" evidence="8">
    <location>
        <begin position="1724"/>
        <end position="1781"/>
    </location>
</feature>
<dbReference type="InterPro" id="IPR036508">
    <property type="entry name" value="Chitin-bd_dom_sf"/>
</dbReference>
<evidence type="ECO:0000256" key="3">
    <source>
        <dbReference type="ARBA" id="ARBA00022737"/>
    </source>
</evidence>
<feature type="compositionally biased region" description="Acidic residues" evidence="6">
    <location>
        <begin position="1805"/>
        <end position="1817"/>
    </location>
</feature>
<dbReference type="Gene3D" id="2.170.140.10">
    <property type="entry name" value="Chitin binding domain"/>
    <property type="match status" value="17"/>
</dbReference>
<feature type="region of interest" description="Disordered" evidence="6">
    <location>
        <begin position="1672"/>
        <end position="1719"/>
    </location>
</feature>
<evidence type="ECO:0000256" key="6">
    <source>
        <dbReference type="SAM" id="MobiDB-lite"/>
    </source>
</evidence>
<dbReference type="PROSITE" id="PS50940">
    <property type="entry name" value="CHIT_BIND_II"/>
    <property type="match status" value="17"/>
</dbReference>
<protein>
    <recommendedName>
        <fullName evidence="8">Chitin-binding type-2 domain-containing protein</fullName>
    </recommendedName>
</protein>
<keyword evidence="2 7" id="KW-0732">Signal</keyword>
<feature type="compositionally biased region" description="Low complexity" evidence="6">
    <location>
        <begin position="1099"/>
        <end position="1109"/>
    </location>
</feature>
<evidence type="ECO:0000256" key="7">
    <source>
        <dbReference type="SAM" id="SignalP"/>
    </source>
</evidence>
<feature type="compositionally biased region" description="Acidic residues" evidence="6">
    <location>
        <begin position="295"/>
        <end position="316"/>
    </location>
</feature>
<feature type="compositionally biased region" description="Acidic residues" evidence="6">
    <location>
        <begin position="1684"/>
        <end position="1705"/>
    </location>
</feature>
<feature type="domain" description="Chitin-binding type-2" evidence="8">
    <location>
        <begin position="451"/>
        <end position="508"/>
    </location>
</feature>
<evidence type="ECO:0000256" key="4">
    <source>
        <dbReference type="ARBA" id="ARBA00023157"/>
    </source>
</evidence>
<feature type="chain" id="PRO_5040385778" description="Chitin-binding type-2 domain-containing protein" evidence="7">
    <location>
        <begin position="18"/>
        <end position="1916"/>
    </location>
</feature>
<dbReference type="GO" id="GO:0005576">
    <property type="term" value="C:extracellular region"/>
    <property type="evidence" value="ECO:0007669"/>
    <property type="project" value="InterPro"/>
</dbReference>
<feature type="region of interest" description="Disordered" evidence="6">
    <location>
        <begin position="1439"/>
        <end position="1487"/>
    </location>
</feature>
<feature type="compositionally biased region" description="Acidic residues" evidence="6">
    <location>
        <begin position="527"/>
        <end position="548"/>
    </location>
</feature>
<dbReference type="EMBL" id="OU893334">
    <property type="protein sequence ID" value="CAG9790987.1"/>
    <property type="molecule type" value="Genomic_DNA"/>
</dbReference>
<reference evidence="9" key="2">
    <citation type="submission" date="2022-10" db="EMBL/GenBank/DDBJ databases">
        <authorList>
            <consortium name="ENA_rothamsted_submissions"/>
            <consortium name="culmorum"/>
            <person name="King R."/>
        </authorList>
    </citation>
    <scope>NUCLEOTIDE SEQUENCE</scope>
</reference>
<feature type="domain" description="Chitin-binding type-2" evidence="8">
    <location>
        <begin position="1031"/>
        <end position="1088"/>
    </location>
</feature>
<feature type="region of interest" description="Disordered" evidence="6">
    <location>
        <begin position="1326"/>
        <end position="1372"/>
    </location>
</feature>
<dbReference type="OrthoDB" id="9987187at2759"/>
<feature type="signal peptide" evidence="7">
    <location>
        <begin position="1"/>
        <end position="17"/>
    </location>
</feature>
<feature type="region of interest" description="Disordered" evidence="6">
    <location>
        <begin position="1210"/>
        <end position="1253"/>
    </location>
</feature>
<feature type="domain" description="Chitin-binding type-2" evidence="8">
    <location>
        <begin position="1608"/>
        <end position="1675"/>
    </location>
</feature>
<feature type="domain" description="Chitin-binding type-2" evidence="8">
    <location>
        <begin position="106"/>
        <end position="163"/>
    </location>
</feature>
<feature type="compositionally biased region" description="Acidic residues" evidence="6">
    <location>
        <begin position="991"/>
        <end position="1012"/>
    </location>
</feature>
<feature type="domain" description="Chitin-binding type-2" evidence="8">
    <location>
        <begin position="335"/>
        <end position="392"/>
    </location>
</feature>
<feature type="compositionally biased region" description="Basic and acidic residues" evidence="6">
    <location>
        <begin position="164"/>
        <end position="173"/>
    </location>
</feature>
<accession>A0A9N9R747</accession>
<feature type="region of interest" description="Disordered" evidence="6">
    <location>
        <begin position="164"/>
        <end position="215"/>
    </location>
</feature>
<feature type="region of interest" description="Disordered" evidence="6">
    <location>
        <begin position="1097"/>
        <end position="1136"/>
    </location>
</feature>
<feature type="region of interest" description="Disordered" evidence="6">
    <location>
        <begin position="1787"/>
        <end position="1835"/>
    </location>
</feature>
<feature type="compositionally biased region" description="Acidic residues" evidence="6">
    <location>
        <begin position="1228"/>
        <end position="1241"/>
    </location>
</feature>
<proteinExistence type="predicted"/>
<feature type="compositionally biased region" description="Acidic residues" evidence="6">
    <location>
        <begin position="411"/>
        <end position="432"/>
    </location>
</feature>
<keyword evidence="1" id="KW-0147">Chitin-binding</keyword>
<feature type="domain" description="Chitin-binding type-2" evidence="8">
    <location>
        <begin position="21"/>
        <end position="78"/>
    </location>
</feature>
<organism evidence="9 10">
    <name type="scientific">Diatraea saccharalis</name>
    <name type="common">sugarcane borer</name>
    <dbReference type="NCBI Taxonomy" id="40085"/>
    <lineage>
        <taxon>Eukaryota</taxon>
        <taxon>Metazoa</taxon>
        <taxon>Ecdysozoa</taxon>
        <taxon>Arthropoda</taxon>
        <taxon>Hexapoda</taxon>
        <taxon>Insecta</taxon>
        <taxon>Pterygota</taxon>
        <taxon>Neoptera</taxon>
        <taxon>Endopterygota</taxon>
        <taxon>Lepidoptera</taxon>
        <taxon>Glossata</taxon>
        <taxon>Ditrysia</taxon>
        <taxon>Pyraloidea</taxon>
        <taxon>Crambidae</taxon>
        <taxon>Crambinae</taxon>
        <taxon>Diatraea</taxon>
    </lineage>
</organism>
<feature type="region of interest" description="Disordered" evidence="6">
    <location>
        <begin position="1556"/>
        <end position="1603"/>
    </location>
</feature>
<dbReference type="GO" id="GO:0008061">
    <property type="term" value="F:chitin binding"/>
    <property type="evidence" value="ECO:0007669"/>
    <property type="project" value="UniProtKB-KW"/>
</dbReference>
<feature type="compositionally biased region" description="Low complexity" evidence="6">
    <location>
        <begin position="1212"/>
        <end position="1227"/>
    </location>
</feature>
<feature type="region of interest" description="Disordered" evidence="6">
    <location>
        <begin position="401"/>
        <end position="446"/>
    </location>
</feature>
<feature type="region of interest" description="Disordered" evidence="6">
    <location>
        <begin position="981"/>
        <end position="1026"/>
    </location>
</feature>
<feature type="compositionally biased region" description="Acidic residues" evidence="6">
    <location>
        <begin position="1452"/>
        <end position="1473"/>
    </location>
</feature>
<feature type="domain" description="Chitin-binding type-2" evidence="8">
    <location>
        <begin position="1492"/>
        <end position="1549"/>
    </location>
</feature>
<evidence type="ECO:0000256" key="2">
    <source>
        <dbReference type="ARBA" id="ARBA00022729"/>
    </source>
</evidence>
<feature type="domain" description="Chitin-binding type-2" evidence="8">
    <location>
        <begin position="1260"/>
        <end position="1317"/>
    </location>
</feature>
<feature type="domain" description="Chitin-binding type-2" evidence="8">
    <location>
        <begin position="1144"/>
        <end position="1201"/>
    </location>
</feature>
<keyword evidence="4" id="KW-1015">Disulfide bond</keyword>
<feature type="compositionally biased region" description="Acidic residues" evidence="6">
    <location>
        <begin position="1336"/>
        <end position="1357"/>
    </location>
</feature>
<feature type="region of interest" description="Disordered" evidence="6">
    <location>
        <begin position="749"/>
        <end position="794"/>
    </location>
</feature>
<feature type="region of interest" description="Disordered" evidence="6">
    <location>
        <begin position="633"/>
        <end position="678"/>
    </location>
</feature>
<feature type="domain" description="Chitin-binding type-2" evidence="8">
    <location>
        <begin position="799"/>
        <end position="856"/>
    </location>
</feature>
<dbReference type="SUPFAM" id="SSF57625">
    <property type="entry name" value="Invertebrate chitin-binding proteins"/>
    <property type="match status" value="17"/>
</dbReference>
<feature type="region of interest" description="Disordered" evidence="6">
    <location>
        <begin position="517"/>
        <end position="562"/>
    </location>
</feature>
<dbReference type="SMART" id="SM00494">
    <property type="entry name" value="ChtBD2"/>
    <property type="match status" value="17"/>
</dbReference>
<dbReference type="PANTHER" id="PTHR23301">
    <property type="entry name" value="CHITIN BINDING PERITROPHIN-A"/>
    <property type="match status" value="1"/>
</dbReference>
<feature type="domain" description="Chitin-binding type-2" evidence="8">
    <location>
        <begin position="1838"/>
        <end position="1895"/>
    </location>
</feature>
<sequence length="1916" mass="203860">MKYSALTLLSAFALATARHTSNDCPNDSNTEKLLPHRNCNRFYKCSNGKLVPLTCPSKLYFSIEQNRCEWAEKVNCDNREVPDGNDNSNNDETNIGGGNCDPSLAPEICAADGSNDVMVANQNCNQFYICANGQPIVLTCPDNLFFNPNTDRCDWPNNVDCDGRLIPENKTNESDDTSYSDESDDSNDSDDSDDNGDDNESCAGEEVVGGGNGNPNLAPEICSAEGSNDVLVAHENCNQFYICANGKPVAKSCPANLLFNPNTDRCEWRKCVDCGNRVVPDDDCSENDNNSSGGESDESIDSNDSDDNDDNGEDNESCAGEEVVGGGNGNPNLAPEICSAEGSNDVLVAHENCNQFYICANGKPVAKSCPANLLFNPNTDRCEWRKCVDCGNRVVPDDDCSENDNNSSGGESDESIDSNDSDDNDDNGEDNESCAGEEVVGGGNGNPNLAPEICSAEGSNDVLVAHENCNQFYICANGKPVAKSCPTNLLFNPNTDRCEWRKCVDCGNRVVPDDDCSENDNNSSGGESDESIDSNDSDDNDDNGEDNESCAGEEVVGGGNGNPNLAPEICSAEGSNDVLVAHENCNQFYICANGKPVAKSCPANLLFNPNTDRCEWRKCVDCGNRVVPDDDCSENDNNSSGGESDESIDSNDSDDNDDNGEDNESCAGEEVVGGGNGNPNLAPEICSAEGSNDVLVAHENCNQFYICANGKPVAKSCPANLLFNPNTDRCEWRKCVDCGNRVVPDDDCSENDNNSSGGESDESIDSNDSDDNDDNGEDNESCAGEEVVGGGNGNPNLAPEICSAEGSNDVLVAHENCNQFYICANGKPVAKSCPANLLFNPNTDRCEWRKCVDCGNRVVPDDDCSENDNNSSGGESDESIDSNDSDDNDDNGEDNESCAGEEVVGGGNGNPNLAPEICSAEGSNDVLVAHENCNQFYICANGKPVAKSCPANLLFNPNTDRCEWRKCVDCGNRVVPDDDCSENDNNSSGGESDESIDSNDSDDNDDNGEDNESCAGEEVVGGGNGNPNLAPEICSAEGSNDILVAHENCNQFYICANGKPVAKSCPANLLFNPNTDRCEWRKCVDCGNRVVPDDDCSENDNNSSGGESIDSNDSDDNDDNGEDNESCAGKEVVGGGNGNPNLAPEICSAEGSNDVLVAHENCNQFYICANGKPVAKSCPANLLFNPNTDRCEWRKCVDCGNRVVPDDDCSENDNNSSGGESDGSIDSNDSDDNDDNGEDNESCAGEEVLGGGNGNPNLAPEICSAEGSNDVLVAHENCNQFYICANGKPVAKSCPANLLFNPNTDRCEWRKCVDCGNRVVPDDDCSENDNNSSGGESDESIDSNDSDDNDDNGEDNESCAGEEVVRGGNGNPNLAPEICSAEGSNDVLVAHENCNQFYICANGKPVAKSCPANLLFNPNTDRCEWRKCVDCGNRVVPDDDFSENDNNSSGGESDESIDSNDSDDNDDNGEDNESCAGEEVVGGGNGNPNLAPEICSAEGSNDVLVAHENCNQFYICANGKPVAKSCPANLLFNPNTDRCEWRKCVDCGNRVVPDDDCSENDNNSSGGESDESIDSNDSDDNDDNGEDNESCAGEEVVGGGNGNPNLAPEICSAEGSNDVLVAHENCNQFYICANGKPVAKSCPANLLFNPNTDRYEWRKCVDCGNRVVPDDDCSENDNNSSGGESDESIDSNDSDDNDDNGEDNESCAGEEVVGGGNGNPNLAPEICSAEGSNDVLVAHENCNQFYICANGKPVAKSCPANLLFNPNTDRCEWRKCVDCGDRVTPDDGCNENENSSSENEVKDDNGDDSSCEDDDDEKDKKCAAPTGEVSNDDPSQASAICASENSDGFLIAHENCGQFYICDHNKPVTMDCPTSLLFNPYSGKCDWSHCVVCGAVPVYSSFNKHFPARLAFKRIR</sequence>
<feature type="domain" description="Chitin-binding type-2" evidence="8">
    <location>
        <begin position="567"/>
        <end position="624"/>
    </location>
</feature>
<keyword evidence="5" id="KW-0325">Glycoprotein</keyword>
<feature type="domain" description="Chitin-binding type-2" evidence="8">
    <location>
        <begin position="1376"/>
        <end position="1433"/>
    </location>
</feature>
<dbReference type="InterPro" id="IPR002557">
    <property type="entry name" value="Chitin-bd_dom"/>
</dbReference>
<feature type="domain" description="Chitin-binding type-2" evidence="8">
    <location>
        <begin position="683"/>
        <end position="740"/>
    </location>
</feature>
<feature type="compositionally biased region" description="Acidic residues" evidence="6">
    <location>
        <begin position="1568"/>
        <end position="1589"/>
    </location>
</feature>
<feature type="region of interest" description="Disordered" evidence="6">
    <location>
        <begin position="865"/>
        <end position="910"/>
    </location>
</feature>
<feature type="compositionally biased region" description="Acidic residues" evidence="6">
    <location>
        <begin position="875"/>
        <end position="896"/>
    </location>
</feature>
<feature type="domain" description="Chitin-binding type-2" evidence="8">
    <location>
        <begin position="915"/>
        <end position="972"/>
    </location>
</feature>
<keyword evidence="3" id="KW-0677">Repeat</keyword>
<gene>
    <name evidence="9" type="ORF">DIATSA_LOCUS8627</name>
</gene>
<feature type="compositionally biased region" description="Acidic residues" evidence="6">
    <location>
        <begin position="1110"/>
        <end position="1125"/>
    </location>
</feature>
<keyword evidence="10" id="KW-1185">Reference proteome</keyword>
<evidence type="ECO:0000259" key="8">
    <source>
        <dbReference type="PROSITE" id="PS50940"/>
    </source>
</evidence>
<dbReference type="InterPro" id="IPR051940">
    <property type="entry name" value="Chitin_bind-dev_reg"/>
</dbReference>
<feature type="region of interest" description="Disordered" evidence="6">
    <location>
        <begin position="285"/>
        <end position="330"/>
    </location>
</feature>
<feature type="compositionally biased region" description="Acidic residues" evidence="6">
    <location>
        <begin position="174"/>
        <end position="200"/>
    </location>
</feature>
<evidence type="ECO:0000256" key="5">
    <source>
        <dbReference type="ARBA" id="ARBA00023180"/>
    </source>
</evidence>